<dbReference type="NCBIfam" id="TIGR03351">
    <property type="entry name" value="PhnX-like"/>
    <property type="match status" value="1"/>
</dbReference>
<dbReference type="InterPro" id="IPR036412">
    <property type="entry name" value="HAD-like_sf"/>
</dbReference>
<dbReference type="NCBIfam" id="TIGR01549">
    <property type="entry name" value="HAD-SF-IA-v1"/>
    <property type="match status" value="1"/>
</dbReference>
<dbReference type="InterPro" id="IPR023198">
    <property type="entry name" value="PGP-like_dom2"/>
</dbReference>
<name>A0ABW5N6Q5_9FLAO</name>
<reference evidence="2" key="1">
    <citation type="journal article" date="2019" name="Int. J. Syst. Evol. Microbiol.">
        <title>The Global Catalogue of Microorganisms (GCM) 10K type strain sequencing project: providing services to taxonomists for standard genome sequencing and annotation.</title>
        <authorList>
            <consortium name="The Broad Institute Genomics Platform"/>
            <consortium name="The Broad Institute Genome Sequencing Center for Infectious Disease"/>
            <person name="Wu L."/>
            <person name="Ma J."/>
        </authorList>
    </citation>
    <scope>NUCLEOTIDE SEQUENCE [LARGE SCALE GENOMIC DNA]</scope>
    <source>
        <strain evidence="2">KCTC 42423</strain>
    </source>
</reference>
<dbReference type="PANTHER" id="PTHR43434:SF19">
    <property type="entry name" value="PHOSPHONOACETALDEHYDE HYDROLASE"/>
    <property type="match status" value="1"/>
</dbReference>
<dbReference type="Gene3D" id="3.40.50.1000">
    <property type="entry name" value="HAD superfamily/HAD-like"/>
    <property type="match status" value="1"/>
</dbReference>
<keyword evidence="2" id="KW-1185">Reference proteome</keyword>
<organism evidence="1 2">
    <name type="scientific">Aquimarina hainanensis</name>
    <dbReference type="NCBI Taxonomy" id="1578017"/>
    <lineage>
        <taxon>Bacteria</taxon>
        <taxon>Pseudomonadati</taxon>
        <taxon>Bacteroidota</taxon>
        <taxon>Flavobacteriia</taxon>
        <taxon>Flavobacteriales</taxon>
        <taxon>Flavobacteriaceae</taxon>
        <taxon>Aquimarina</taxon>
    </lineage>
</organism>
<dbReference type="InterPro" id="IPR050155">
    <property type="entry name" value="HAD-like_hydrolase_sf"/>
</dbReference>
<dbReference type="Pfam" id="PF13419">
    <property type="entry name" value="HAD_2"/>
    <property type="match status" value="1"/>
</dbReference>
<evidence type="ECO:0000313" key="2">
    <source>
        <dbReference type="Proteomes" id="UP001597459"/>
    </source>
</evidence>
<dbReference type="Gene3D" id="1.10.150.240">
    <property type="entry name" value="Putative phosphatase, domain 2"/>
    <property type="match status" value="1"/>
</dbReference>
<dbReference type="SFLD" id="SFLDG01129">
    <property type="entry name" value="C1.5:_HAD__Beta-PGM__Phosphata"/>
    <property type="match status" value="1"/>
</dbReference>
<accession>A0ABW5N6Q5</accession>
<dbReference type="PANTHER" id="PTHR43434">
    <property type="entry name" value="PHOSPHOGLYCOLATE PHOSPHATASE"/>
    <property type="match status" value="1"/>
</dbReference>
<comment type="caution">
    <text evidence="1">The sequence shown here is derived from an EMBL/GenBank/DDBJ whole genome shotgun (WGS) entry which is preliminary data.</text>
</comment>
<dbReference type="InterPro" id="IPR006439">
    <property type="entry name" value="HAD-SF_hydro_IA"/>
</dbReference>
<dbReference type="InterPro" id="IPR041492">
    <property type="entry name" value="HAD_2"/>
</dbReference>
<dbReference type="InterPro" id="IPR022468">
    <property type="entry name" value="PhnX-like"/>
</dbReference>
<dbReference type="InterPro" id="IPR023214">
    <property type="entry name" value="HAD_sf"/>
</dbReference>
<dbReference type="SFLD" id="SFLDS00003">
    <property type="entry name" value="Haloacid_Dehalogenase"/>
    <property type="match status" value="1"/>
</dbReference>
<dbReference type="SUPFAM" id="SSF56784">
    <property type="entry name" value="HAD-like"/>
    <property type="match status" value="1"/>
</dbReference>
<dbReference type="RefSeq" id="WP_378258788.1">
    <property type="nucleotide sequence ID" value="NZ_JBHSJV010000001.1"/>
</dbReference>
<protein>
    <submittedName>
        <fullName evidence="1">Phosphonatase-like hydrolase</fullName>
    </submittedName>
</protein>
<proteinExistence type="predicted"/>
<evidence type="ECO:0000313" key="1">
    <source>
        <dbReference type="EMBL" id="MFD2590938.1"/>
    </source>
</evidence>
<sequence length="226" mass="25166">MKQEIDLAVFDMAGTTVNESNVVYKTVQKEINRQGYNVSLEEVLQYGAGKDKHQAIIDVLKNVTTEPSNDYIADLIFENFKKALQKAYETLEVTAFEGVYSLLLYLRTNNIKVVLNTGYDKKTATLLLDKLGWIIGTDIDALITMDDVSQGRPHPDMIYKAMELYNITDTSRVLKAGDSAIDIEEGINANCGITVGVLTGAQSKEQLQKAKPTYILEELSALKDFI</sequence>
<gene>
    <name evidence="1" type="ORF">ACFSTE_08860</name>
</gene>
<dbReference type="Proteomes" id="UP001597459">
    <property type="component" value="Unassembled WGS sequence"/>
</dbReference>
<dbReference type="EMBL" id="JBHULX010000013">
    <property type="protein sequence ID" value="MFD2590938.1"/>
    <property type="molecule type" value="Genomic_DNA"/>
</dbReference>